<keyword evidence="2" id="KW-1185">Reference proteome</keyword>
<proteinExistence type="predicted"/>
<evidence type="ECO:0000313" key="2">
    <source>
        <dbReference type="Proteomes" id="UP001153069"/>
    </source>
</evidence>
<gene>
    <name evidence="1" type="ORF">SEMRO_44_G026630.1</name>
</gene>
<protein>
    <submittedName>
        <fullName evidence="1">Uncharacterized protein</fullName>
    </submittedName>
</protein>
<comment type="caution">
    <text evidence="1">The sequence shown here is derived from an EMBL/GenBank/DDBJ whole genome shotgun (WGS) entry which is preliminary data.</text>
</comment>
<accession>A0A9N8DDY1</accession>
<dbReference type="Proteomes" id="UP001153069">
    <property type="component" value="Unassembled WGS sequence"/>
</dbReference>
<organism evidence="1 2">
    <name type="scientific">Seminavis robusta</name>
    <dbReference type="NCBI Taxonomy" id="568900"/>
    <lineage>
        <taxon>Eukaryota</taxon>
        <taxon>Sar</taxon>
        <taxon>Stramenopiles</taxon>
        <taxon>Ochrophyta</taxon>
        <taxon>Bacillariophyta</taxon>
        <taxon>Bacillariophyceae</taxon>
        <taxon>Bacillariophycidae</taxon>
        <taxon>Naviculales</taxon>
        <taxon>Naviculaceae</taxon>
        <taxon>Seminavis</taxon>
    </lineage>
</organism>
<dbReference type="OrthoDB" id="49654at2759"/>
<reference evidence="1" key="1">
    <citation type="submission" date="2020-06" db="EMBL/GenBank/DDBJ databases">
        <authorList>
            <consortium name="Plant Systems Biology data submission"/>
        </authorList>
    </citation>
    <scope>NUCLEOTIDE SEQUENCE</scope>
    <source>
        <strain evidence="1">D6</strain>
    </source>
</reference>
<sequence length="1319" mass="142715">MAGGGGGSESAEGGTDVGTVCFEAIKEPSMSLSVVVTTKPGYNLVSSGLWVGDGYGGTMPVDDSGVPQAPWFPYTWSSTSYGETTWETSIVISAKDGTCGAFMTGFSMTTMTQVTVEDSAGTQLDAYSVEEDFDGSSSALYSGTEMMVDCECLCTEICVETPEDSSVREECHDLMVGANNGANVTAGQVCIEIVDDETKFQVTYTATGEWTLVSTEFWIGESISSVPLDDGELNSEAFPYFWCNSTGESEWVSKFDFKWSYNCLDMDSFTMALVGQATVAQVNSTTGEIVEDSEVVAFAYEYDGPVADDIFSWFDITVNCHCVKDCYPKEDKSGPGPGPTTPEICVKPMDGSSGPMEHQAVYAGNDTQIGAVSVSVSKDSSHLDVSFESTRGWTLLSTEYWIGDSIAAVPVDQAEGGALDVENFPYYWCNSTGETTHTSHVELKWSYLCEDEAEFSLVIVAQMTLGQVDSEGVLIEGTEVITYVTEHEVSTAEEMYGWFDVTVMCECIPDDRQPPKITGLCVADEEEEAKECQTVYGGDATEIGVVCVEVTGDDMDFEVTYTASDSWALLSTDLWVGEAVSAVPMDDGELDTENFPYFWCNSTGEDTHTSLVPLKWSYLCEESKTGGFHISFVTQLTVAKVNETTGEIIEGTEVMSYASVVETEINDVIVGYFDVPISCTCVKDRSASGLPDICVEDLSDADTPPTMECQELGDNVGSICVQMLPDGELEVHFEATGDWLFTNNEFWIGEDIASVPVDDEEDGGGLDVESFPYFWCNSTGEDTHRAHVPFKWSYLCEGEDEFSLVVVARSTVGKLDANGEISEEDSLVAYTNEFHGTVGDETIGWFDIKINCACPHGEITSTTTDKSFDTADDECPGGAVVTVKQIDTFNYTADLDTTTSSDEQNFTVPADADSISLTFLLEQKGSWDMDDKVVVSLNDIPVDLGAIEDYDHHANPTNAASGISGGIAWSRFRLDGGSYADKLHQVDVKIPGVLAADGVLAALFEFSTSESYDDQSASISDVAMTAGGSWCDKEMRRLDLSTSDAATPCNKDVVLFNEDYETGTAAGWANGLIALDETFGHFLGRLGRENRVMSKAFAVPAKAESLTVAFSVYTTGASAWKDTDQFRAKVGIADINLGDFTLAQASGTTQDVAWSRVEKEHNHHVVHLEVPREYFLAGKLSLALEVSVREGIHRKSAGVDNLVITAVGVNACDGSVEEGEDIVRGASGFRVSSLVDVYEPEAEAEEDEDEGRGYCHSEDFPCGDEEGMVNVCHYSITSGYQTYCLKESDSDLVRTYPDDYCGPCVGGYGGSLKDQKQQP</sequence>
<name>A0A9N8DDY1_9STRA</name>
<evidence type="ECO:0000313" key="1">
    <source>
        <dbReference type="EMBL" id="CAB9498740.1"/>
    </source>
</evidence>
<dbReference type="EMBL" id="CAICTM010000044">
    <property type="protein sequence ID" value="CAB9498740.1"/>
    <property type="molecule type" value="Genomic_DNA"/>
</dbReference>